<reference evidence="13" key="1">
    <citation type="journal article" date="2019" name="Int. J. Syst. Evol. Microbiol.">
        <title>The Global Catalogue of Microorganisms (GCM) 10K type strain sequencing project: providing services to taxonomists for standard genome sequencing and annotation.</title>
        <authorList>
            <consortium name="The Broad Institute Genomics Platform"/>
            <consortium name="The Broad Institute Genome Sequencing Center for Infectious Disease"/>
            <person name="Wu L."/>
            <person name="Ma J."/>
        </authorList>
    </citation>
    <scope>NUCLEOTIDE SEQUENCE [LARGE SCALE GENOMIC DNA]</scope>
    <source>
        <strain evidence="13">KCTC 62784</strain>
    </source>
</reference>
<proteinExistence type="predicted"/>
<dbReference type="InterPro" id="IPR050706">
    <property type="entry name" value="Cyclic-di-GMP_PDE-like"/>
</dbReference>
<keyword evidence="3" id="KW-1003">Cell membrane</keyword>
<accession>A0ABV7C6E9</accession>
<dbReference type="Pfam" id="PF00563">
    <property type="entry name" value="EAL"/>
    <property type="match status" value="1"/>
</dbReference>
<evidence type="ECO:0000256" key="4">
    <source>
        <dbReference type="ARBA" id="ARBA00022636"/>
    </source>
</evidence>
<dbReference type="EMBL" id="JBHRSE010000046">
    <property type="protein sequence ID" value="MFC3023602.1"/>
    <property type="molecule type" value="Genomic_DNA"/>
</dbReference>
<evidence type="ECO:0000256" key="9">
    <source>
        <dbReference type="ARBA" id="ARBA00034290"/>
    </source>
</evidence>
<protein>
    <recommendedName>
        <fullName evidence="2">cyclic-guanylate-specific phosphodiesterase</fullName>
        <ecNumber evidence="2">3.1.4.52</ecNumber>
    </recommendedName>
</protein>
<dbReference type="Proteomes" id="UP001595384">
    <property type="component" value="Unassembled WGS sequence"/>
</dbReference>
<feature type="domain" description="EAL" evidence="11">
    <location>
        <begin position="223"/>
        <end position="472"/>
    </location>
</feature>
<dbReference type="RefSeq" id="WP_164711784.1">
    <property type="nucleotide sequence ID" value="NZ_AP024912.1"/>
</dbReference>
<evidence type="ECO:0000259" key="11">
    <source>
        <dbReference type="PROSITE" id="PS50883"/>
    </source>
</evidence>
<evidence type="ECO:0000256" key="6">
    <source>
        <dbReference type="ARBA" id="ARBA00022801"/>
    </source>
</evidence>
<evidence type="ECO:0000256" key="10">
    <source>
        <dbReference type="SAM" id="Phobius"/>
    </source>
</evidence>
<keyword evidence="7 10" id="KW-1133">Transmembrane helix</keyword>
<evidence type="ECO:0000256" key="1">
    <source>
        <dbReference type="ARBA" id="ARBA00004651"/>
    </source>
</evidence>
<dbReference type="PANTHER" id="PTHR33121:SF80">
    <property type="entry name" value="CYCLIC DI-GMP PHOSPHODIESTERASE PDEL"/>
    <property type="match status" value="1"/>
</dbReference>
<dbReference type="InterPro" id="IPR024744">
    <property type="entry name" value="CSS-motif_dom"/>
</dbReference>
<evidence type="ECO:0000313" key="13">
    <source>
        <dbReference type="Proteomes" id="UP001595384"/>
    </source>
</evidence>
<evidence type="ECO:0000313" key="12">
    <source>
        <dbReference type="EMBL" id="MFC3023602.1"/>
    </source>
</evidence>
<evidence type="ECO:0000256" key="5">
    <source>
        <dbReference type="ARBA" id="ARBA00022692"/>
    </source>
</evidence>
<dbReference type="PANTHER" id="PTHR33121">
    <property type="entry name" value="CYCLIC DI-GMP PHOSPHODIESTERASE PDEF"/>
    <property type="match status" value="1"/>
</dbReference>
<dbReference type="EC" id="3.1.4.52" evidence="2"/>
<feature type="transmembrane region" description="Helical" evidence="10">
    <location>
        <begin position="198"/>
        <end position="221"/>
    </location>
</feature>
<dbReference type="Pfam" id="PF12792">
    <property type="entry name" value="CSS-motif"/>
    <property type="match status" value="1"/>
</dbReference>
<comment type="catalytic activity">
    <reaction evidence="9">
        <text>3',3'-c-di-GMP + H2O = 5'-phosphoguanylyl(3'-&gt;5')guanosine + H(+)</text>
        <dbReference type="Rhea" id="RHEA:24902"/>
        <dbReference type="ChEBI" id="CHEBI:15377"/>
        <dbReference type="ChEBI" id="CHEBI:15378"/>
        <dbReference type="ChEBI" id="CHEBI:58754"/>
        <dbReference type="ChEBI" id="CHEBI:58805"/>
        <dbReference type="EC" id="3.1.4.52"/>
    </reaction>
</comment>
<sequence>MVYRAHYTINQYAITHSRAISLDVDLLFENILTDYYIKLDNHRSTCQEFLLEAQQFVLANPYIRSVSQTNDKHIYCSTISLDKKVPYTLGSSDKRVSIKYIPSSPLVKNSDVFLLSLKTWKDTVKFGIDSLIIQDILYTEMNYYTPTFVVDGYQVSRSGIKKIDSLDPDGHFISNNQYLEVYYTIDDSNYTNYFLINYSYYFVFLVALSFLIGLLAYRYLIRVDWMIIAIRRGLKRDEFVPFLQPIFNGSGQLTGAEILVRWQHYKKGMIAPNDFILTAEHSGQINRIFNRLVMKLVYSLTEYQHRLPENFHIAFNICATQLIDPCLLRDCMVVQVQLKQCSLVLELTERVEVPDDQRFFDGIHELKSKGIKISLDDFGIGHSSLTYLKNIQFDLLKIDKSFVDMIDENNANDHIVANVLDLAERLRVPTVAEGIESAYQAQYLNERHVDYFQGYYFAKPMPLEQFISQYCV</sequence>
<name>A0ABV7C6E9_9VIBR</name>
<dbReference type="CDD" id="cd01948">
    <property type="entry name" value="EAL"/>
    <property type="match status" value="1"/>
</dbReference>
<keyword evidence="8 10" id="KW-0472">Membrane</keyword>
<dbReference type="InterPro" id="IPR001633">
    <property type="entry name" value="EAL_dom"/>
</dbReference>
<keyword evidence="4" id="KW-0973">c-di-GMP</keyword>
<evidence type="ECO:0000256" key="8">
    <source>
        <dbReference type="ARBA" id="ARBA00023136"/>
    </source>
</evidence>
<evidence type="ECO:0000256" key="3">
    <source>
        <dbReference type="ARBA" id="ARBA00022475"/>
    </source>
</evidence>
<comment type="caution">
    <text evidence="12">The sequence shown here is derived from an EMBL/GenBank/DDBJ whole genome shotgun (WGS) entry which is preliminary data.</text>
</comment>
<gene>
    <name evidence="12" type="ORF">ACFODT_07170</name>
</gene>
<evidence type="ECO:0000256" key="2">
    <source>
        <dbReference type="ARBA" id="ARBA00012282"/>
    </source>
</evidence>
<evidence type="ECO:0000256" key="7">
    <source>
        <dbReference type="ARBA" id="ARBA00022989"/>
    </source>
</evidence>
<keyword evidence="6" id="KW-0378">Hydrolase</keyword>
<organism evidence="12 13">
    <name type="scientific">Vibrio zhugei</name>
    <dbReference type="NCBI Taxonomy" id="2479546"/>
    <lineage>
        <taxon>Bacteria</taxon>
        <taxon>Pseudomonadati</taxon>
        <taxon>Pseudomonadota</taxon>
        <taxon>Gammaproteobacteria</taxon>
        <taxon>Vibrionales</taxon>
        <taxon>Vibrionaceae</taxon>
        <taxon>Vibrio</taxon>
    </lineage>
</organism>
<dbReference type="SUPFAM" id="SSF141868">
    <property type="entry name" value="EAL domain-like"/>
    <property type="match status" value="1"/>
</dbReference>
<keyword evidence="13" id="KW-1185">Reference proteome</keyword>
<keyword evidence="5 10" id="KW-0812">Transmembrane</keyword>
<dbReference type="InterPro" id="IPR035919">
    <property type="entry name" value="EAL_sf"/>
</dbReference>
<dbReference type="PROSITE" id="PS50883">
    <property type="entry name" value="EAL"/>
    <property type="match status" value="1"/>
</dbReference>
<dbReference type="Gene3D" id="3.20.20.450">
    <property type="entry name" value="EAL domain"/>
    <property type="match status" value="1"/>
</dbReference>
<dbReference type="SMART" id="SM00052">
    <property type="entry name" value="EAL"/>
    <property type="match status" value="1"/>
</dbReference>
<comment type="subcellular location">
    <subcellularLocation>
        <location evidence="1">Cell membrane</location>
        <topology evidence="1">Multi-pass membrane protein</topology>
    </subcellularLocation>
</comment>